<evidence type="ECO:0000256" key="1">
    <source>
        <dbReference type="ARBA" id="ARBA00023015"/>
    </source>
</evidence>
<dbReference type="InterPro" id="IPR046335">
    <property type="entry name" value="LacI/GalR-like_sensor"/>
</dbReference>
<dbReference type="EMBL" id="CP001737">
    <property type="protein sequence ID" value="ACV81043.1"/>
    <property type="molecule type" value="Genomic_DNA"/>
</dbReference>
<dbReference type="PANTHER" id="PTHR30146">
    <property type="entry name" value="LACI-RELATED TRANSCRIPTIONAL REPRESSOR"/>
    <property type="match status" value="1"/>
</dbReference>
<protein>
    <submittedName>
        <fullName evidence="5">Transcriptional regulator, LacI family</fullName>
    </submittedName>
</protein>
<dbReference type="InterPro" id="IPR000843">
    <property type="entry name" value="HTH_LacI"/>
</dbReference>
<dbReference type="eggNOG" id="COG1609">
    <property type="taxonomic scope" value="Bacteria"/>
</dbReference>
<dbReference type="CDD" id="cd01392">
    <property type="entry name" value="HTH_LacI"/>
    <property type="match status" value="1"/>
</dbReference>
<dbReference type="STRING" id="479431.Namu_4767"/>
<dbReference type="SMART" id="SM00354">
    <property type="entry name" value="HTH_LACI"/>
    <property type="match status" value="1"/>
</dbReference>
<evidence type="ECO:0000259" key="4">
    <source>
        <dbReference type="PROSITE" id="PS50932"/>
    </source>
</evidence>
<dbReference type="Pfam" id="PF13377">
    <property type="entry name" value="Peripla_BP_3"/>
    <property type="match status" value="1"/>
</dbReference>
<dbReference type="GO" id="GO:0000976">
    <property type="term" value="F:transcription cis-regulatory region binding"/>
    <property type="evidence" value="ECO:0007669"/>
    <property type="project" value="TreeGrafter"/>
</dbReference>
<dbReference type="AlphaFoldDB" id="C8X8U5"/>
<dbReference type="Gene3D" id="1.10.260.40">
    <property type="entry name" value="lambda repressor-like DNA-binding domains"/>
    <property type="match status" value="1"/>
</dbReference>
<dbReference type="HOGENOM" id="CLU_037628_6_1_11"/>
<evidence type="ECO:0000256" key="2">
    <source>
        <dbReference type="ARBA" id="ARBA00023125"/>
    </source>
</evidence>
<reference evidence="6" key="1">
    <citation type="submission" date="2009-09" db="EMBL/GenBank/DDBJ databases">
        <title>The complete genome of Nakamurella multipartita DSM 44233.</title>
        <authorList>
            <consortium name="US DOE Joint Genome Institute (JGI-PGF)"/>
            <person name="Lucas S."/>
            <person name="Copeland A."/>
            <person name="Lapidus A."/>
            <person name="Glavina del Rio T."/>
            <person name="Dalin E."/>
            <person name="Tice H."/>
            <person name="Bruce D."/>
            <person name="Goodwin L."/>
            <person name="Pitluck S."/>
            <person name="Kyrpides N."/>
            <person name="Mavromatis K."/>
            <person name="Ivanova N."/>
            <person name="Ovchinnikova G."/>
            <person name="Sims D."/>
            <person name="Meincke L."/>
            <person name="Brettin T."/>
            <person name="Detter J.C."/>
            <person name="Han C."/>
            <person name="Larimer F."/>
            <person name="Land M."/>
            <person name="Hauser L."/>
            <person name="Markowitz V."/>
            <person name="Cheng J.-F."/>
            <person name="Hugenholtz P."/>
            <person name="Woyke T."/>
            <person name="Wu D."/>
            <person name="Klenk H.-P."/>
            <person name="Eisen J.A."/>
        </authorList>
    </citation>
    <scope>NUCLEOTIDE SEQUENCE [LARGE SCALE GENOMIC DNA]</scope>
    <source>
        <strain evidence="6">ATCC 700099 / DSM 44233 / CIP 104796 / JCM 9543 / NBRC 105858 / Y-104</strain>
    </source>
</reference>
<sequence>MSTMRDVARVAGVSAKTVSRVMNNDRYVSDDVRARVLQAVDELQYVPNVMARSFRSGQDAAIGVAVPAVTGFFGYVVEAVERIARDRGVAMYLTCLGEDPDGEQAAVEALLARNVVGLLLAPVADDQSYLKPWRERTSMVFLDRRPRKLSAAYVVHDDNGGTRLAITHLLDHGHRRIAFAGDSITVPTTARRRTTYELTLFDGGVGMDPFLVSWGAHRVPVVPRLLALPDPPTAIFSANPSCSMPIVRQLHAAGRSEIVVLGFGDFPMADALTPPVSVVEQDPTELGNQAAQRLFRRIDEPDKRLPRQVVLPVTLVRRGCCQRARMGPAA</sequence>
<dbReference type="OrthoDB" id="37081at2"/>
<dbReference type="Gene3D" id="3.40.50.2300">
    <property type="match status" value="2"/>
</dbReference>
<reference evidence="5 6" key="2">
    <citation type="journal article" date="2010" name="Stand. Genomic Sci.">
        <title>Complete genome sequence of Nakamurella multipartita type strain (Y-104).</title>
        <authorList>
            <person name="Tice H."/>
            <person name="Mayilraj S."/>
            <person name="Sims D."/>
            <person name="Lapidus A."/>
            <person name="Nolan M."/>
            <person name="Lucas S."/>
            <person name="Glavina Del Rio T."/>
            <person name="Copeland A."/>
            <person name="Cheng J.F."/>
            <person name="Meincke L."/>
            <person name="Bruce D."/>
            <person name="Goodwin L."/>
            <person name="Pitluck S."/>
            <person name="Ivanova N."/>
            <person name="Mavromatis K."/>
            <person name="Ovchinnikova G."/>
            <person name="Pati A."/>
            <person name="Chen A."/>
            <person name="Palaniappan K."/>
            <person name="Land M."/>
            <person name="Hauser L."/>
            <person name="Chang Y.J."/>
            <person name="Jeffries C.D."/>
            <person name="Detter J.C."/>
            <person name="Brettin T."/>
            <person name="Rohde M."/>
            <person name="Goker M."/>
            <person name="Bristow J."/>
            <person name="Eisen J.A."/>
            <person name="Markowitz V."/>
            <person name="Hugenholtz P."/>
            <person name="Kyrpides N.C."/>
            <person name="Klenk H.P."/>
            <person name="Chen F."/>
        </authorList>
    </citation>
    <scope>NUCLEOTIDE SEQUENCE [LARGE SCALE GENOMIC DNA]</scope>
    <source>
        <strain evidence="6">ATCC 700099 / DSM 44233 / CIP 104796 / JCM 9543 / NBRC 105858 / Y-104</strain>
    </source>
</reference>
<dbReference type="InterPro" id="IPR028082">
    <property type="entry name" value="Peripla_BP_I"/>
</dbReference>
<dbReference type="InParanoid" id="C8X8U5"/>
<gene>
    <name evidence="5" type="ordered locus">Namu_4767</name>
</gene>
<dbReference type="Pfam" id="PF00356">
    <property type="entry name" value="LacI"/>
    <property type="match status" value="1"/>
</dbReference>
<dbReference type="Proteomes" id="UP000002218">
    <property type="component" value="Chromosome"/>
</dbReference>
<name>C8X8U5_NAKMY</name>
<evidence type="ECO:0000313" key="6">
    <source>
        <dbReference type="Proteomes" id="UP000002218"/>
    </source>
</evidence>
<organism evidence="5 6">
    <name type="scientific">Nakamurella multipartita (strain ATCC 700099 / DSM 44233 / CIP 104796 / JCM 9543 / NBRC 105858 / Y-104)</name>
    <name type="common">Microsphaera multipartita</name>
    <dbReference type="NCBI Taxonomy" id="479431"/>
    <lineage>
        <taxon>Bacteria</taxon>
        <taxon>Bacillati</taxon>
        <taxon>Actinomycetota</taxon>
        <taxon>Actinomycetes</taxon>
        <taxon>Nakamurellales</taxon>
        <taxon>Nakamurellaceae</taxon>
        <taxon>Nakamurella</taxon>
    </lineage>
</organism>
<proteinExistence type="predicted"/>
<dbReference type="PANTHER" id="PTHR30146:SF109">
    <property type="entry name" value="HTH-TYPE TRANSCRIPTIONAL REGULATOR GALS"/>
    <property type="match status" value="1"/>
</dbReference>
<evidence type="ECO:0000313" key="5">
    <source>
        <dbReference type="EMBL" id="ACV81043.1"/>
    </source>
</evidence>
<dbReference type="PRINTS" id="PR00036">
    <property type="entry name" value="HTHLACI"/>
</dbReference>
<keyword evidence="2" id="KW-0238">DNA-binding</keyword>
<dbReference type="InterPro" id="IPR010982">
    <property type="entry name" value="Lambda_DNA-bd_dom_sf"/>
</dbReference>
<dbReference type="GO" id="GO:0003700">
    <property type="term" value="F:DNA-binding transcription factor activity"/>
    <property type="evidence" value="ECO:0007669"/>
    <property type="project" value="TreeGrafter"/>
</dbReference>
<dbReference type="KEGG" id="nml:Namu_4767"/>
<feature type="domain" description="HTH lacI-type" evidence="4">
    <location>
        <begin position="2"/>
        <end position="56"/>
    </location>
</feature>
<dbReference type="PROSITE" id="PS00356">
    <property type="entry name" value="HTH_LACI_1"/>
    <property type="match status" value="1"/>
</dbReference>
<accession>C8X8U5</accession>
<dbReference type="CDD" id="cd06267">
    <property type="entry name" value="PBP1_LacI_sugar_binding-like"/>
    <property type="match status" value="1"/>
</dbReference>
<dbReference type="SUPFAM" id="SSF53822">
    <property type="entry name" value="Periplasmic binding protein-like I"/>
    <property type="match status" value="1"/>
</dbReference>
<keyword evidence="3" id="KW-0804">Transcription</keyword>
<dbReference type="SUPFAM" id="SSF47413">
    <property type="entry name" value="lambda repressor-like DNA-binding domains"/>
    <property type="match status" value="1"/>
</dbReference>
<keyword evidence="6" id="KW-1185">Reference proteome</keyword>
<keyword evidence="1" id="KW-0805">Transcription regulation</keyword>
<evidence type="ECO:0000256" key="3">
    <source>
        <dbReference type="ARBA" id="ARBA00023163"/>
    </source>
</evidence>
<dbReference type="PROSITE" id="PS50932">
    <property type="entry name" value="HTH_LACI_2"/>
    <property type="match status" value="1"/>
</dbReference>